<reference evidence="14" key="1">
    <citation type="submission" date="2018-05" db="EMBL/GenBank/DDBJ databases">
        <title>Azospirillum thermophila sp. nov., a novel isolated from hot spring.</title>
        <authorList>
            <person name="Zhao Z."/>
        </authorList>
    </citation>
    <scope>NUCLEOTIDE SEQUENCE [LARGE SCALE GENOMIC DNA]</scope>
    <source>
        <strain evidence="14">CFH 70021</strain>
    </source>
</reference>
<feature type="transmembrane region" description="Helical" evidence="10">
    <location>
        <begin position="100"/>
        <end position="123"/>
    </location>
</feature>
<dbReference type="PROSITE" id="PS50893">
    <property type="entry name" value="ABC_TRANSPORTER_2"/>
    <property type="match status" value="1"/>
</dbReference>
<evidence type="ECO:0000256" key="5">
    <source>
        <dbReference type="ARBA" id="ARBA00022741"/>
    </source>
</evidence>
<keyword evidence="14" id="KW-1185">Reference proteome</keyword>
<keyword evidence="5" id="KW-0547">Nucleotide-binding</keyword>
<dbReference type="GO" id="GO:0005524">
    <property type="term" value="F:ATP binding"/>
    <property type="evidence" value="ECO:0007669"/>
    <property type="project" value="UniProtKB-KW"/>
</dbReference>
<protein>
    <recommendedName>
        <fullName evidence="15">ABC transporter ATP-binding protein</fullName>
    </recommendedName>
</protein>
<feature type="transmembrane region" description="Helical" evidence="10">
    <location>
        <begin position="58"/>
        <end position="80"/>
    </location>
</feature>
<dbReference type="GO" id="GO:0016887">
    <property type="term" value="F:ATP hydrolysis activity"/>
    <property type="evidence" value="ECO:0007669"/>
    <property type="project" value="InterPro"/>
</dbReference>
<keyword evidence="4 10" id="KW-0812">Transmembrane</keyword>
<dbReference type="Pfam" id="PF00664">
    <property type="entry name" value="ABC_membrane"/>
    <property type="match status" value="1"/>
</dbReference>
<dbReference type="FunFam" id="3.40.50.300:FF:000299">
    <property type="entry name" value="ABC transporter ATP-binding protein/permease"/>
    <property type="match status" value="1"/>
</dbReference>
<dbReference type="PANTHER" id="PTHR24221:SF654">
    <property type="entry name" value="ATP-BINDING CASSETTE SUB-FAMILY B MEMBER 6"/>
    <property type="match status" value="1"/>
</dbReference>
<feature type="domain" description="ABC transporter" evidence="11">
    <location>
        <begin position="381"/>
        <end position="616"/>
    </location>
</feature>
<accession>A0A2S2CKY5</accession>
<dbReference type="EMBL" id="CP029352">
    <property type="protein sequence ID" value="AWK85178.1"/>
    <property type="molecule type" value="Genomic_DNA"/>
</dbReference>
<keyword evidence="8 10" id="KW-0472">Membrane</keyword>
<dbReference type="KEGG" id="azz:DEW08_02370"/>
<dbReference type="Gene3D" id="3.40.50.300">
    <property type="entry name" value="P-loop containing nucleotide triphosphate hydrolases"/>
    <property type="match status" value="1"/>
</dbReference>
<dbReference type="GO" id="GO:0005886">
    <property type="term" value="C:plasma membrane"/>
    <property type="evidence" value="ECO:0007669"/>
    <property type="project" value="UniProtKB-SubCell"/>
</dbReference>
<name>A0A2S2CKY5_9PROT</name>
<evidence type="ECO:0000313" key="13">
    <source>
        <dbReference type="EMBL" id="AWK85178.1"/>
    </source>
</evidence>
<feature type="compositionally biased region" description="Pro residues" evidence="9">
    <location>
        <begin position="1"/>
        <end position="11"/>
    </location>
</feature>
<dbReference type="InterPro" id="IPR027417">
    <property type="entry name" value="P-loop_NTPase"/>
</dbReference>
<dbReference type="Proteomes" id="UP000245629">
    <property type="component" value="Chromosome 1"/>
</dbReference>
<evidence type="ECO:0000256" key="6">
    <source>
        <dbReference type="ARBA" id="ARBA00022840"/>
    </source>
</evidence>
<evidence type="ECO:0000256" key="8">
    <source>
        <dbReference type="ARBA" id="ARBA00023136"/>
    </source>
</evidence>
<evidence type="ECO:0000256" key="2">
    <source>
        <dbReference type="ARBA" id="ARBA00022448"/>
    </source>
</evidence>
<dbReference type="GO" id="GO:0034040">
    <property type="term" value="F:ATPase-coupled lipid transmembrane transporter activity"/>
    <property type="evidence" value="ECO:0007669"/>
    <property type="project" value="TreeGrafter"/>
</dbReference>
<keyword evidence="2" id="KW-0813">Transport</keyword>
<evidence type="ECO:0000256" key="3">
    <source>
        <dbReference type="ARBA" id="ARBA00022475"/>
    </source>
</evidence>
<evidence type="ECO:0000259" key="11">
    <source>
        <dbReference type="PROSITE" id="PS50893"/>
    </source>
</evidence>
<evidence type="ECO:0000256" key="9">
    <source>
        <dbReference type="SAM" id="MobiDB-lite"/>
    </source>
</evidence>
<dbReference type="OrthoDB" id="5288404at2"/>
<dbReference type="InterPro" id="IPR003593">
    <property type="entry name" value="AAA+_ATPase"/>
</dbReference>
<dbReference type="CDD" id="cd03228">
    <property type="entry name" value="ABCC_MRP_Like"/>
    <property type="match status" value="1"/>
</dbReference>
<dbReference type="PROSITE" id="PS00211">
    <property type="entry name" value="ABC_TRANSPORTER_1"/>
    <property type="match status" value="1"/>
</dbReference>
<comment type="subcellular location">
    <subcellularLocation>
        <location evidence="1">Cell membrane</location>
        <topology evidence="1">Multi-pass membrane protein</topology>
    </subcellularLocation>
</comment>
<evidence type="ECO:0000256" key="7">
    <source>
        <dbReference type="ARBA" id="ARBA00022989"/>
    </source>
</evidence>
<dbReference type="SMART" id="SM00382">
    <property type="entry name" value="AAA"/>
    <property type="match status" value="1"/>
</dbReference>
<dbReference type="GO" id="GO:0140359">
    <property type="term" value="F:ABC-type transporter activity"/>
    <property type="evidence" value="ECO:0007669"/>
    <property type="project" value="InterPro"/>
</dbReference>
<gene>
    <name evidence="13" type="ORF">DEW08_02370</name>
</gene>
<keyword evidence="7 10" id="KW-1133">Transmembrane helix</keyword>
<dbReference type="AlphaFoldDB" id="A0A2S2CKY5"/>
<dbReference type="Pfam" id="PF00005">
    <property type="entry name" value="ABC_tran"/>
    <property type="match status" value="1"/>
</dbReference>
<evidence type="ECO:0000256" key="4">
    <source>
        <dbReference type="ARBA" id="ARBA00022692"/>
    </source>
</evidence>
<dbReference type="SUPFAM" id="SSF90123">
    <property type="entry name" value="ABC transporter transmembrane region"/>
    <property type="match status" value="1"/>
</dbReference>
<dbReference type="InterPro" id="IPR017871">
    <property type="entry name" value="ABC_transporter-like_CS"/>
</dbReference>
<dbReference type="Gene3D" id="1.20.1560.10">
    <property type="entry name" value="ABC transporter type 1, transmembrane domain"/>
    <property type="match status" value="1"/>
</dbReference>
<evidence type="ECO:0000313" key="14">
    <source>
        <dbReference type="Proteomes" id="UP000245629"/>
    </source>
</evidence>
<evidence type="ECO:0000256" key="1">
    <source>
        <dbReference type="ARBA" id="ARBA00004651"/>
    </source>
</evidence>
<dbReference type="PROSITE" id="PS50929">
    <property type="entry name" value="ABC_TM1F"/>
    <property type="match status" value="1"/>
</dbReference>
<dbReference type="InterPro" id="IPR036640">
    <property type="entry name" value="ABC1_TM_sf"/>
</dbReference>
<feature type="transmembrane region" description="Helical" evidence="10">
    <location>
        <begin position="207"/>
        <end position="225"/>
    </location>
</feature>
<proteinExistence type="predicted"/>
<sequence length="621" mass="65903">MGRPHAPPPPVPDREAAPMSGDATPQPPPIGGRERLRRLAALVRDVARFAGPRRLVSTIMLMGATAFAEGAGLLLLLPLLDLLGISGSGRVSGWLGAMGLPPVGLGGALALYVVLMAVASLVVRARTLTVLRLRLAYVDDLRRRLHDAILATEWPVFSRLRSAALSQALTEECVKAGIGVEFLLRLGTNGLQIATLLAAAAWVSPPLAGLLLGLAAVAGLTMRPMNRLTYRLGQMLQEAGRRMNADLLDDLAGMRVVRSHGLEAARRRRFAERIAQVRDSHLAYMSLAGTEQALTRTAAAAVTAGVVLTAVQGLDMPLADTLAVIVAFARLLSTGMALRQGQTMILHALPAHAAVGDLLRQLREGAEPVAAGKAPPFERSLRVEGVCYRHGSGETPALNDVTAEIPARGITAVIGPSGSGKSTLADLLLGLITPESGRILADGRPLEGSDRLAWRQRVAYVPQDSFLFHDTVRNNLAMVRPDASDAELWDALERAAAADFLRAQPSGLDTVVGDRGGWLSGGERQRIAIARALLRRPALLILDEATSALDAESERRILSVIEALGRDMAVLVVTHRPATARCADRLLVMEGGRLVAAGRWEEVEARSAPLLARLGLLATAA</sequence>
<dbReference type="InterPro" id="IPR003439">
    <property type="entry name" value="ABC_transporter-like_ATP-bd"/>
</dbReference>
<dbReference type="SUPFAM" id="SSF52540">
    <property type="entry name" value="P-loop containing nucleoside triphosphate hydrolases"/>
    <property type="match status" value="1"/>
</dbReference>
<keyword evidence="3" id="KW-1003">Cell membrane</keyword>
<keyword evidence="6" id="KW-0067">ATP-binding</keyword>
<feature type="domain" description="ABC transmembrane type-1" evidence="12">
    <location>
        <begin position="59"/>
        <end position="333"/>
    </location>
</feature>
<organism evidence="13 14">
    <name type="scientific">Azospirillum thermophilum</name>
    <dbReference type="NCBI Taxonomy" id="2202148"/>
    <lineage>
        <taxon>Bacteria</taxon>
        <taxon>Pseudomonadati</taxon>
        <taxon>Pseudomonadota</taxon>
        <taxon>Alphaproteobacteria</taxon>
        <taxon>Rhodospirillales</taxon>
        <taxon>Azospirillaceae</taxon>
        <taxon>Azospirillum</taxon>
    </lineage>
</organism>
<dbReference type="InterPro" id="IPR039421">
    <property type="entry name" value="Type_1_exporter"/>
</dbReference>
<evidence type="ECO:0000256" key="10">
    <source>
        <dbReference type="SAM" id="Phobius"/>
    </source>
</evidence>
<evidence type="ECO:0008006" key="15">
    <source>
        <dbReference type="Google" id="ProtNLM"/>
    </source>
</evidence>
<feature type="region of interest" description="Disordered" evidence="9">
    <location>
        <begin position="1"/>
        <end position="32"/>
    </location>
</feature>
<dbReference type="InterPro" id="IPR011527">
    <property type="entry name" value="ABC1_TM_dom"/>
</dbReference>
<evidence type="ECO:0000259" key="12">
    <source>
        <dbReference type="PROSITE" id="PS50929"/>
    </source>
</evidence>
<dbReference type="PANTHER" id="PTHR24221">
    <property type="entry name" value="ATP-BINDING CASSETTE SUB-FAMILY B"/>
    <property type="match status" value="1"/>
</dbReference>